<gene>
    <name evidence="3" type="ORF">CLCR_01716</name>
</gene>
<dbReference type="STRING" id="86049.A0A1C1CAP4"/>
<dbReference type="eggNOG" id="ENOG502RQ1P">
    <property type="taxonomic scope" value="Eukaryota"/>
</dbReference>
<reference evidence="4" key="1">
    <citation type="submission" date="2015-07" db="EMBL/GenBank/DDBJ databases">
        <authorList>
            <person name="Teixeira M.M."/>
            <person name="Souza R.C."/>
            <person name="Almeida L.G."/>
            <person name="Vicente V.A."/>
            <person name="de Hoog S."/>
            <person name="Bocca A.L."/>
            <person name="de Almeida S.R."/>
            <person name="Vasconcelos A.T."/>
            <person name="Felipe M.S."/>
        </authorList>
    </citation>
    <scope>NUCLEOTIDE SEQUENCE [LARGE SCALE GENOMIC DNA]</scope>
    <source>
        <strain evidence="4">KSF</strain>
    </source>
</reference>
<dbReference type="InterPro" id="IPR028020">
    <property type="entry name" value="ASX_DEUBAD_dom"/>
</dbReference>
<dbReference type="Proteomes" id="UP000094526">
    <property type="component" value="Unassembled WGS sequence"/>
</dbReference>
<evidence type="ECO:0000313" key="4">
    <source>
        <dbReference type="Proteomes" id="UP000094526"/>
    </source>
</evidence>
<dbReference type="Pfam" id="PF13919">
    <property type="entry name" value="ASXH"/>
    <property type="match status" value="1"/>
</dbReference>
<evidence type="ECO:0000313" key="3">
    <source>
        <dbReference type="EMBL" id="OCT45539.1"/>
    </source>
</evidence>
<comment type="caution">
    <text evidence="3">The sequence shown here is derived from an EMBL/GenBank/DDBJ whole genome shotgun (WGS) entry which is preliminary data.</text>
</comment>
<evidence type="ECO:0000259" key="2">
    <source>
        <dbReference type="Pfam" id="PF13919"/>
    </source>
</evidence>
<dbReference type="VEuPathDB" id="FungiDB:CLCR_01716"/>
<feature type="region of interest" description="Disordered" evidence="1">
    <location>
        <begin position="145"/>
        <end position="168"/>
    </location>
</feature>
<feature type="domain" description="ASX DEUBAD" evidence="2">
    <location>
        <begin position="16"/>
        <end position="145"/>
    </location>
</feature>
<protein>
    <recommendedName>
        <fullName evidence="2">ASX DEUBAD domain-containing protein</fullName>
    </recommendedName>
</protein>
<keyword evidence="4" id="KW-1185">Reference proteome</keyword>
<sequence length="198" mass="22286">MPPARGSKRSSSSSGGPWTSTRVLNSSSPIVGADIHAFLIAAVSRWNVAIDSYTEAEKRLLIDSLPLAYRKYELDHEGRLKCPLPTEFVLDDPYLKAATQRFKNDIADGYYEKTWQNQARRAMHDRRDGKFDAFLREQAEETFGEPRLDGDNVAEGSADADLESSDGEWRANRAKAKLIGHGEHAIEQPQVLRQKRQI</sequence>
<dbReference type="EMBL" id="LGRB01000019">
    <property type="protein sequence ID" value="OCT45539.1"/>
    <property type="molecule type" value="Genomic_DNA"/>
</dbReference>
<feature type="region of interest" description="Disordered" evidence="1">
    <location>
        <begin position="1"/>
        <end position="20"/>
    </location>
</feature>
<dbReference type="VEuPathDB" id="FungiDB:G647_03449"/>
<accession>A0A1C1CAP4</accession>
<name>A0A1C1CAP4_9EURO</name>
<proteinExistence type="predicted"/>
<dbReference type="OrthoDB" id="2289918at2759"/>
<dbReference type="AlphaFoldDB" id="A0A1C1CAP4"/>
<evidence type="ECO:0000256" key="1">
    <source>
        <dbReference type="SAM" id="MobiDB-lite"/>
    </source>
</evidence>
<organism evidence="3 4">
    <name type="scientific">Cladophialophora carrionii</name>
    <dbReference type="NCBI Taxonomy" id="86049"/>
    <lineage>
        <taxon>Eukaryota</taxon>
        <taxon>Fungi</taxon>
        <taxon>Dikarya</taxon>
        <taxon>Ascomycota</taxon>
        <taxon>Pezizomycotina</taxon>
        <taxon>Eurotiomycetes</taxon>
        <taxon>Chaetothyriomycetidae</taxon>
        <taxon>Chaetothyriales</taxon>
        <taxon>Herpotrichiellaceae</taxon>
        <taxon>Cladophialophora</taxon>
    </lineage>
</organism>